<reference evidence="2" key="1">
    <citation type="submission" date="2023-07" db="EMBL/GenBank/DDBJ databases">
        <title>Marinobacter sp. chi1 genome sequencing and assembly.</title>
        <authorList>
            <person name="Park S."/>
        </authorList>
    </citation>
    <scope>NUCLEOTIDE SEQUENCE</scope>
    <source>
        <strain evidence="2">Chi1</strain>
    </source>
</reference>
<name>A0ABT8W3V8_9GAMM</name>
<protein>
    <submittedName>
        <fullName evidence="2">Uncharacterized protein</fullName>
    </submittedName>
</protein>
<dbReference type="Proteomes" id="UP001168640">
    <property type="component" value="Unassembled WGS sequence"/>
</dbReference>
<dbReference type="RefSeq" id="WP_302910507.1">
    <property type="nucleotide sequence ID" value="NZ_JAUMIS010000002.1"/>
</dbReference>
<keyword evidence="3" id="KW-1185">Reference proteome</keyword>
<gene>
    <name evidence="2" type="ORF">QVZ43_14470</name>
</gene>
<sequence>MAGKQLGETLARPGDRCMSAVRELETVLPMVARNSMLRYEAFTRLFALLGSMPDSDTIEIIQTGLGGLEWEQLSEEDRVRFAEHLRHLADQVLPVSVRTELVSVASQTPSSGAGESLITPEPAAKPEPVLPAAEIAYDSGRFGDQSRLVEALKEQPEDVSVDQLLNTMTGGSGGQH</sequence>
<proteinExistence type="predicted"/>
<evidence type="ECO:0000313" key="3">
    <source>
        <dbReference type="Proteomes" id="UP001168640"/>
    </source>
</evidence>
<evidence type="ECO:0000313" key="2">
    <source>
        <dbReference type="EMBL" id="MDO3722926.1"/>
    </source>
</evidence>
<organism evidence="2 3">
    <name type="scientific">Marinobacter suaedae</name>
    <dbReference type="NCBI Taxonomy" id="3057675"/>
    <lineage>
        <taxon>Bacteria</taxon>
        <taxon>Pseudomonadati</taxon>
        <taxon>Pseudomonadota</taxon>
        <taxon>Gammaproteobacteria</taxon>
        <taxon>Pseudomonadales</taxon>
        <taxon>Marinobacteraceae</taxon>
        <taxon>Marinobacter</taxon>
    </lineage>
</organism>
<evidence type="ECO:0000256" key="1">
    <source>
        <dbReference type="SAM" id="MobiDB-lite"/>
    </source>
</evidence>
<feature type="region of interest" description="Disordered" evidence="1">
    <location>
        <begin position="153"/>
        <end position="176"/>
    </location>
</feature>
<dbReference type="EMBL" id="JAUMIS010000002">
    <property type="protein sequence ID" value="MDO3722926.1"/>
    <property type="molecule type" value="Genomic_DNA"/>
</dbReference>
<comment type="caution">
    <text evidence="2">The sequence shown here is derived from an EMBL/GenBank/DDBJ whole genome shotgun (WGS) entry which is preliminary data.</text>
</comment>
<accession>A0ABT8W3V8</accession>
<feature type="region of interest" description="Disordered" evidence="1">
    <location>
        <begin position="106"/>
        <end position="125"/>
    </location>
</feature>